<accession>A0ABN0VS66</accession>
<evidence type="ECO:0000313" key="2">
    <source>
        <dbReference type="EMBL" id="GAA0315960.1"/>
    </source>
</evidence>
<dbReference type="PROSITE" id="PS50943">
    <property type="entry name" value="HTH_CROC1"/>
    <property type="match status" value="1"/>
</dbReference>
<comment type="caution">
    <text evidence="2">The sequence shown here is derived from an EMBL/GenBank/DDBJ whole genome shotgun (WGS) entry which is preliminary data.</text>
</comment>
<evidence type="ECO:0000259" key="1">
    <source>
        <dbReference type="PROSITE" id="PS50943"/>
    </source>
</evidence>
<proteinExistence type="predicted"/>
<dbReference type="EMBL" id="BAAABM010000003">
    <property type="protein sequence ID" value="GAA0315960.1"/>
    <property type="molecule type" value="Genomic_DNA"/>
</dbReference>
<gene>
    <name evidence="2" type="ORF">GCM10010151_02460</name>
</gene>
<dbReference type="CDD" id="cd00093">
    <property type="entry name" value="HTH_XRE"/>
    <property type="match status" value="1"/>
</dbReference>
<keyword evidence="3" id="KW-1185">Reference proteome</keyword>
<dbReference type="Gene3D" id="1.10.260.40">
    <property type="entry name" value="lambda repressor-like DNA-binding domains"/>
    <property type="match status" value="1"/>
</dbReference>
<organism evidence="2 3">
    <name type="scientific">Actinoallomurus spadix</name>
    <dbReference type="NCBI Taxonomy" id="79912"/>
    <lineage>
        <taxon>Bacteria</taxon>
        <taxon>Bacillati</taxon>
        <taxon>Actinomycetota</taxon>
        <taxon>Actinomycetes</taxon>
        <taxon>Streptosporangiales</taxon>
        <taxon>Thermomonosporaceae</taxon>
        <taxon>Actinoallomurus</taxon>
    </lineage>
</organism>
<dbReference type="SUPFAM" id="SSF47413">
    <property type="entry name" value="lambda repressor-like DNA-binding domains"/>
    <property type="match status" value="1"/>
</dbReference>
<sequence>MANGALTRDPLIRAFGAVLRGHREAAKLSRPALAQALGCTPQWIEKLETALRAPSEATSEDLDTYFKTPETFHRMWLEIRRAGKHAALPPGFPGFVELEAKATMMYIFEPMVVTGLFQTPEYAFEVLKAGRKLEVIEGLVATRLERQKILRREKPPEIVLVLDEWALRRPIGNLETRKEQIRHLVELAEQPNINVQLVPSQTGTYAGLPGAFILLRLEDGTDYVYLEGHVEDQVIDRPDKVRAFEVRFNLIRSAAMSADDSLALLREVWETP</sequence>
<dbReference type="SMART" id="SM00530">
    <property type="entry name" value="HTH_XRE"/>
    <property type="match status" value="1"/>
</dbReference>
<protein>
    <submittedName>
        <fullName evidence="2">Helix-turn-helix transcriptional regulator</fullName>
    </submittedName>
</protein>
<dbReference type="Proteomes" id="UP001501822">
    <property type="component" value="Unassembled WGS sequence"/>
</dbReference>
<dbReference type="InterPro" id="IPR043917">
    <property type="entry name" value="DUF5753"/>
</dbReference>
<name>A0ABN0VS66_9ACTN</name>
<dbReference type="RefSeq" id="WP_252808354.1">
    <property type="nucleotide sequence ID" value="NZ_BAAABM010000003.1"/>
</dbReference>
<dbReference type="InterPro" id="IPR001387">
    <property type="entry name" value="Cro/C1-type_HTH"/>
</dbReference>
<dbReference type="Pfam" id="PF19054">
    <property type="entry name" value="DUF5753"/>
    <property type="match status" value="1"/>
</dbReference>
<dbReference type="Pfam" id="PF13560">
    <property type="entry name" value="HTH_31"/>
    <property type="match status" value="1"/>
</dbReference>
<dbReference type="InterPro" id="IPR010982">
    <property type="entry name" value="Lambda_DNA-bd_dom_sf"/>
</dbReference>
<evidence type="ECO:0000313" key="3">
    <source>
        <dbReference type="Proteomes" id="UP001501822"/>
    </source>
</evidence>
<reference evidence="2 3" key="1">
    <citation type="journal article" date="2019" name="Int. J. Syst. Evol. Microbiol.">
        <title>The Global Catalogue of Microorganisms (GCM) 10K type strain sequencing project: providing services to taxonomists for standard genome sequencing and annotation.</title>
        <authorList>
            <consortium name="The Broad Institute Genomics Platform"/>
            <consortium name="The Broad Institute Genome Sequencing Center for Infectious Disease"/>
            <person name="Wu L."/>
            <person name="Ma J."/>
        </authorList>
    </citation>
    <scope>NUCLEOTIDE SEQUENCE [LARGE SCALE GENOMIC DNA]</scope>
    <source>
        <strain evidence="2 3">JCM 3146</strain>
    </source>
</reference>
<feature type="domain" description="HTH cro/C1-type" evidence="1">
    <location>
        <begin position="19"/>
        <end position="72"/>
    </location>
</feature>